<evidence type="ECO:0000313" key="1">
    <source>
        <dbReference type="EMBL" id="GJT13778.1"/>
    </source>
</evidence>
<sequence>MNSTNFSLAAVTQTLAAVTLRSSKSLLIPTVRNREHSKKIKKERDLRKKIIDQYRWITSNRLKSKTIIDIDIYPNTKPVVITVYRGTDRRKFDVHNPFNFSEFGVTKLDELGPIIQKKNKVVGELMTSLGKRYDRLNVIPEELGISSSLLAPGQPKNGLFFIDVFGNEAFQRMSDIHKVDVDVLLTYLVLASNITTPANQRFCLALRSLIKSQPDKEKLKSKRVKLEVLPYSLN</sequence>
<dbReference type="EMBL" id="BQNB010013259">
    <property type="protein sequence ID" value="GJT13778.1"/>
    <property type="molecule type" value="Genomic_DNA"/>
</dbReference>
<accession>A0ABQ5BGW1</accession>
<reference evidence="1" key="1">
    <citation type="journal article" date="2022" name="Int. J. Mol. Sci.">
        <title>Draft Genome of Tanacetum Coccineum: Genomic Comparison of Closely Related Tanacetum-Family Plants.</title>
        <authorList>
            <person name="Yamashiro T."/>
            <person name="Shiraishi A."/>
            <person name="Nakayama K."/>
            <person name="Satake H."/>
        </authorList>
    </citation>
    <scope>NUCLEOTIDE SEQUENCE</scope>
</reference>
<organism evidence="1 2">
    <name type="scientific">Tanacetum coccineum</name>
    <dbReference type="NCBI Taxonomy" id="301880"/>
    <lineage>
        <taxon>Eukaryota</taxon>
        <taxon>Viridiplantae</taxon>
        <taxon>Streptophyta</taxon>
        <taxon>Embryophyta</taxon>
        <taxon>Tracheophyta</taxon>
        <taxon>Spermatophyta</taxon>
        <taxon>Magnoliopsida</taxon>
        <taxon>eudicotyledons</taxon>
        <taxon>Gunneridae</taxon>
        <taxon>Pentapetalae</taxon>
        <taxon>asterids</taxon>
        <taxon>campanulids</taxon>
        <taxon>Asterales</taxon>
        <taxon>Asteraceae</taxon>
        <taxon>Asteroideae</taxon>
        <taxon>Anthemideae</taxon>
        <taxon>Anthemidinae</taxon>
        <taxon>Tanacetum</taxon>
    </lineage>
</organism>
<reference evidence="1" key="2">
    <citation type="submission" date="2022-01" db="EMBL/GenBank/DDBJ databases">
        <authorList>
            <person name="Yamashiro T."/>
            <person name="Shiraishi A."/>
            <person name="Satake H."/>
            <person name="Nakayama K."/>
        </authorList>
    </citation>
    <scope>NUCLEOTIDE SEQUENCE</scope>
</reference>
<keyword evidence="2" id="KW-1185">Reference proteome</keyword>
<proteinExistence type="predicted"/>
<gene>
    <name evidence="1" type="ORF">Tco_0860820</name>
</gene>
<comment type="caution">
    <text evidence="1">The sequence shown here is derived from an EMBL/GenBank/DDBJ whole genome shotgun (WGS) entry which is preliminary data.</text>
</comment>
<name>A0ABQ5BGW1_9ASTR</name>
<evidence type="ECO:0000313" key="2">
    <source>
        <dbReference type="Proteomes" id="UP001151760"/>
    </source>
</evidence>
<dbReference type="Proteomes" id="UP001151760">
    <property type="component" value="Unassembled WGS sequence"/>
</dbReference>
<protein>
    <submittedName>
        <fullName evidence="1">Uncharacterized protein</fullName>
    </submittedName>
</protein>